<dbReference type="GO" id="GO:0009254">
    <property type="term" value="P:peptidoglycan turnover"/>
    <property type="evidence" value="ECO:0007669"/>
    <property type="project" value="InterPro"/>
</dbReference>
<evidence type="ECO:0000256" key="1">
    <source>
        <dbReference type="ARBA" id="ARBA00022729"/>
    </source>
</evidence>
<dbReference type="PANTHER" id="PTHR39160:SF4">
    <property type="entry name" value="RESUSCITATION-PROMOTING FACTOR RPFB"/>
    <property type="match status" value="1"/>
</dbReference>
<evidence type="ECO:0000259" key="4">
    <source>
        <dbReference type="Pfam" id="PF06725"/>
    </source>
</evidence>
<proteinExistence type="predicted"/>
<comment type="caution">
    <text evidence="5">The sequence shown here is derived from an EMBL/GenBank/DDBJ whole genome shotgun (WGS) entry which is preliminary data.</text>
</comment>
<dbReference type="RefSeq" id="WP_160921239.1">
    <property type="nucleotide sequence ID" value="NZ_WMEY01000009.1"/>
</dbReference>
<dbReference type="PANTHER" id="PTHR39160">
    <property type="entry name" value="CELL WALL-BINDING PROTEIN YOCH"/>
    <property type="match status" value="1"/>
</dbReference>
<organism evidence="5 6">
    <name type="scientific">Guptibacillus hwajinpoensis</name>
    <dbReference type="NCBI Taxonomy" id="208199"/>
    <lineage>
        <taxon>Bacteria</taxon>
        <taxon>Bacillati</taxon>
        <taxon>Bacillota</taxon>
        <taxon>Bacilli</taxon>
        <taxon>Bacillales</taxon>
        <taxon>Guptibacillaceae</taxon>
        <taxon>Guptibacillus</taxon>
    </lineage>
</organism>
<dbReference type="Pfam" id="PF06725">
    <property type="entry name" value="3D"/>
    <property type="match status" value="1"/>
</dbReference>
<feature type="domain" description="3D" evidence="4">
    <location>
        <begin position="251"/>
        <end position="311"/>
    </location>
</feature>
<dbReference type="InterPro" id="IPR002477">
    <property type="entry name" value="Peptidoglycan-bd-like"/>
</dbReference>
<sequence length="312" mass="32704">MVARKNIVRNVVTSTALAGMMFASPVVSEAALGDQTLSYGEKHGDVVELQDVLSAKGYFNYDESTGYYGSITEGAVKQFQKEHGLAVDGIAGPNTFSAMQSVNNGQAMRTLVQGDRSHQVQALQEELGGYYNYTVDGIYGPITEQAVRAFQADNGLSVDGIAGKNTWSVLNGGSAPAPKAPAKKEAANKEAVQTSTTSNSTPAKESNTESKSSQASGQEIQMEATAYTAFCTGCSGVTATGIDLRANPNQKVIAVDPDVIPLGSKVHVEGYGEAVAGDTGGAIQGNRVDLFMADRQDALDFGRKTVTVTVLD</sequence>
<feature type="domain" description="Peptidoglycan binding-like" evidence="3">
    <location>
        <begin position="119"/>
        <end position="170"/>
    </location>
</feature>
<dbReference type="AlphaFoldDB" id="A0A845F3P9"/>
<dbReference type="Gene3D" id="1.10.101.10">
    <property type="entry name" value="PGBD-like superfamily/PGBD"/>
    <property type="match status" value="2"/>
</dbReference>
<accession>A0A845F3P9</accession>
<reference evidence="5 6" key="1">
    <citation type="submission" date="2019-11" db="EMBL/GenBank/DDBJ databases">
        <title>Genome sequences of 17 halophilic strains isolated from different environments.</title>
        <authorList>
            <person name="Furrow R.E."/>
        </authorList>
    </citation>
    <scope>NUCLEOTIDE SEQUENCE [LARGE SCALE GENOMIC DNA]</scope>
    <source>
        <strain evidence="5 6">22506_14_FS</strain>
    </source>
</reference>
<feature type="region of interest" description="Disordered" evidence="2">
    <location>
        <begin position="172"/>
        <end position="219"/>
    </location>
</feature>
<dbReference type="InterPro" id="IPR036366">
    <property type="entry name" value="PGBDSf"/>
</dbReference>
<name>A0A845F3P9_9BACL</name>
<dbReference type="Pfam" id="PF01471">
    <property type="entry name" value="PG_binding_1"/>
    <property type="match status" value="2"/>
</dbReference>
<gene>
    <name evidence="5" type="ORF">GLW07_20125</name>
</gene>
<evidence type="ECO:0000313" key="6">
    <source>
        <dbReference type="Proteomes" id="UP000447833"/>
    </source>
</evidence>
<evidence type="ECO:0000259" key="3">
    <source>
        <dbReference type="Pfam" id="PF01471"/>
    </source>
</evidence>
<dbReference type="GO" id="GO:0019867">
    <property type="term" value="C:outer membrane"/>
    <property type="evidence" value="ECO:0007669"/>
    <property type="project" value="InterPro"/>
</dbReference>
<evidence type="ECO:0000256" key="2">
    <source>
        <dbReference type="SAM" id="MobiDB-lite"/>
    </source>
</evidence>
<dbReference type="CDD" id="cd22786">
    <property type="entry name" value="DPBB_YuiC-like"/>
    <property type="match status" value="1"/>
</dbReference>
<protein>
    <submittedName>
        <fullName evidence="5">Peptidoglycan-binding protein</fullName>
    </submittedName>
</protein>
<dbReference type="InterPro" id="IPR036365">
    <property type="entry name" value="PGBD-like_sf"/>
</dbReference>
<feature type="compositionally biased region" description="Polar residues" evidence="2">
    <location>
        <begin position="192"/>
        <end position="219"/>
    </location>
</feature>
<dbReference type="GO" id="GO:0004553">
    <property type="term" value="F:hydrolase activity, hydrolyzing O-glycosyl compounds"/>
    <property type="evidence" value="ECO:0007669"/>
    <property type="project" value="InterPro"/>
</dbReference>
<dbReference type="Proteomes" id="UP000447833">
    <property type="component" value="Unassembled WGS sequence"/>
</dbReference>
<evidence type="ECO:0000313" key="5">
    <source>
        <dbReference type="EMBL" id="MYL65672.1"/>
    </source>
</evidence>
<dbReference type="InterPro" id="IPR010611">
    <property type="entry name" value="3D_dom"/>
</dbReference>
<dbReference type="InterPro" id="IPR036908">
    <property type="entry name" value="RlpA-like_sf"/>
</dbReference>
<dbReference type="EMBL" id="WMEY01000009">
    <property type="protein sequence ID" value="MYL65672.1"/>
    <property type="molecule type" value="Genomic_DNA"/>
</dbReference>
<feature type="domain" description="Peptidoglycan binding-like" evidence="3">
    <location>
        <begin position="43"/>
        <end position="99"/>
    </location>
</feature>
<dbReference type="SUPFAM" id="SSF47090">
    <property type="entry name" value="PGBD-like"/>
    <property type="match status" value="2"/>
</dbReference>
<keyword evidence="1" id="KW-0732">Signal</keyword>
<dbReference type="SUPFAM" id="SSF50685">
    <property type="entry name" value="Barwin-like endoglucanases"/>
    <property type="match status" value="1"/>
</dbReference>
<dbReference type="InterPro" id="IPR051933">
    <property type="entry name" value="Resuscitation_pf_RpfB"/>
</dbReference>